<dbReference type="InterPro" id="IPR052542">
    <property type="entry name" value="Cholesterol_Oxidase"/>
</dbReference>
<evidence type="ECO:0000256" key="3">
    <source>
        <dbReference type="ARBA" id="ARBA00011353"/>
    </source>
</evidence>
<dbReference type="InterPro" id="IPR029058">
    <property type="entry name" value="AB_hydrolase_fold"/>
</dbReference>
<dbReference type="EC" id="1.1.3.6" evidence="14"/>
<dbReference type="InterPro" id="IPR021006">
    <property type="entry name" value="Hda2/3"/>
</dbReference>
<evidence type="ECO:0000256" key="10">
    <source>
        <dbReference type="ARBA" id="ARBA00023221"/>
    </source>
</evidence>
<feature type="compositionally biased region" description="Basic and acidic residues" evidence="17">
    <location>
        <begin position="1383"/>
        <end position="1396"/>
    </location>
</feature>
<feature type="domain" description="Chromo" evidence="18">
    <location>
        <begin position="1464"/>
        <end position="1505"/>
    </location>
</feature>
<feature type="region of interest" description="Disordered" evidence="17">
    <location>
        <begin position="1"/>
        <end position="32"/>
    </location>
</feature>
<dbReference type="SUPFAM" id="SSF53474">
    <property type="entry name" value="alpha/beta-Hydrolases"/>
    <property type="match status" value="1"/>
</dbReference>
<dbReference type="PANTHER" id="PTHR47470">
    <property type="entry name" value="CHOLESTEROL OXIDASE"/>
    <property type="match status" value="1"/>
</dbReference>
<keyword evidence="6" id="KW-0274">FAD</keyword>
<evidence type="ECO:0000256" key="9">
    <source>
        <dbReference type="ARBA" id="ARBA00023166"/>
    </source>
</evidence>
<dbReference type="GO" id="GO:0016995">
    <property type="term" value="F:cholesterol oxidase activity"/>
    <property type="evidence" value="ECO:0007669"/>
    <property type="project" value="UniProtKB-EC"/>
</dbReference>
<organism evidence="19 20">
    <name type="scientific">Xylaria multiplex</name>
    <dbReference type="NCBI Taxonomy" id="323545"/>
    <lineage>
        <taxon>Eukaryota</taxon>
        <taxon>Fungi</taxon>
        <taxon>Dikarya</taxon>
        <taxon>Ascomycota</taxon>
        <taxon>Pezizomycotina</taxon>
        <taxon>Sordariomycetes</taxon>
        <taxon>Xylariomycetidae</taxon>
        <taxon>Xylariales</taxon>
        <taxon>Xylariaceae</taxon>
        <taxon>Xylaria</taxon>
    </lineage>
</organism>
<dbReference type="Proteomes" id="UP000481858">
    <property type="component" value="Unassembled WGS sequence"/>
</dbReference>
<evidence type="ECO:0000256" key="12">
    <source>
        <dbReference type="ARBA" id="ARBA00038856"/>
    </source>
</evidence>
<dbReference type="InterPro" id="IPR016197">
    <property type="entry name" value="Chromo-like_dom_sf"/>
</dbReference>
<comment type="cofactor">
    <cofactor evidence="1">
        <name>FAD</name>
        <dbReference type="ChEBI" id="CHEBI:57692"/>
    </cofactor>
</comment>
<comment type="caution">
    <text evidence="19">The sequence shown here is derived from an EMBL/GenBank/DDBJ whole genome shotgun (WGS) entry which is preliminary data.</text>
</comment>
<dbReference type="EC" id="5.3.3.1" evidence="12"/>
<feature type="compositionally biased region" description="Basic and acidic residues" evidence="17">
    <location>
        <begin position="2493"/>
        <end position="2508"/>
    </location>
</feature>
<feature type="region of interest" description="Disordered" evidence="17">
    <location>
        <begin position="1639"/>
        <end position="1736"/>
    </location>
</feature>
<feature type="region of interest" description="Disordered" evidence="17">
    <location>
        <begin position="1954"/>
        <end position="1990"/>
    </location>
</feature>
<keyword evidence="9" id="KW-1207">Sterol metabolism</keyword>
<feature type="compositionally biased region" description="Polar residues" evidence="17">
    <location>
        <begin position="2764"/>
        <end position="2776"/>
    </location>
</feature>
<evidence type="ECO:0000256" key="14">
    <source>
        <dbReference type="ARBA" id="ARBA00049723"/>
    </source>
</evidence>
<dbReference type="Pfam" id="PF00732">
    <property type="entry name" value="GMC_oxred_N"/>
    <property type="match status" value="1"/>
</dbReference>
<feature type="compositionally biased region" description="Basic and acidic residues" evidence="17">
    <location>
        <begin position="79"/>
        <end position="95"/>
    </location>
</feature>
<feature type="compositionally biased region" description="Basic and acidic residues" evidence="17">
    <location>
        <begin position="1409"/>
        <end position="1426"/>
    </location>
</feature>
<dbReference type="GO" id="GO:0050660">
    <property type="term" value="F:flavin adenine dinucleotide binding"/>
    <property type="evidence" value="ECO:0007669"/>
    <property type="project" value="InterPro"/>
</dbReference>
<dbReference type="GO" id="GO:0070823">
    <property type="term" value="C:HDA1 complex"/>
    <property type="evidence" value="ECO:0007669"/>
    <property type="project" value="InterPro"/>
</dbReference>
<name>A0A7C8IN16_9PEZI</name>
<evidence type="ECO:0000256" key="15">
    <source>
        <dbReference type="ARBA" id="ARBA00049744"/>
    </source>
</evidence>
<sequence>MPSAIPTDTGAGVEAAHSTGADYSNTNGTTTVNGIHKRVNGVNDINGINGLNGLSVRAETWPGPVNGHTRSSSRNSSHGTDKSQVSDHHGDREFEAGGPRSRPFAHIQTWADDPKSSTFPRISKSMELMRHAYDCVVIGSGYGGGVAASRMARAGKTVCLLERGKERWPGEFPTGTGDALDQLHYSGQFAPSWLPKKVVHGGDPTGMYHLIFGNGQNAVVGNGLGGTSLINANVFLEADDDALQLEQWPTEIRKNRGCLKKYYEKAIKVLEPEEYPKDWPSLPKLELLKKQAEYLNMTEKFSRVRQTTRFRNGPNSCGVEMSASASTGQDLTGLNDGSKNTTLVTYLADAWNFGADMFCESEVRYITKCPDNDGYIVYFAWHGGNRGHFKANLHGDLMWVHAKEAVFLGAGAIGTTEILLRSRQMGLEMSDKVGQNMSGNGDMLAFGYNTDYEVNAMGRKFPSPYHPIGPCITGIIDNRKGHENPLDGYVIEEGTIPGALVPFMQALLELMPGSVEPTEESLVERVKGNLARAGSLFLGPYFRKGAIEKTQVYLIMSHDSNQAYLTLKEDKPVLEFIGVGRSDHVKSLNRILEKATRAVGGTFVQNPFYALMGQQQITVHPIGGACMADDGKSGVTDHQGRVFKGDGIETYDGLIVTDGAVIPASLGANPFATITALAERSLDLYAKDKKLVISTEENELLDLFGSPKYPKYRRREERRMERERQRQREWEQEQPLTERLEDKEEDDEIYHAHKSISSARRLKDGGFGFTEVMSGHIHRLHNHENNHLRDNIDDYELAARTAKSLCETARFFLSVQAFNTRTIVNDPKHSANLTGTFSCPTLEGSPFMVRRGNFNLFLVDTKAPGTRNLTYDFDMYGTNERRLHFHGYKVVDSSVALSPMQFWRSTSTLYVTITERPARGSRAQHEEDYCRKGKVVAQGIMRIEPKDFLSEILTLAPTGSNIFNKVKSVANFLTFFTRKSMNLFLAPLTPLQYPSQTYSGFVNHTPRTKSYKITARDGVITSLHMWEPTNKSVPTKNLFMIPGASVDHQIFALPTIRLNAVNYFQRAGYRVFIPVHRIGVLMVAQHDYTTFDARLDLLASLELIRKKYPTGEPIKGDEDKREPEPIYTIAHCMGSVAFATGLLDGTIPAKWIKGVTCSQVFMNPIWNYMNLIKALALPVPADRLYRLFAGNWFSCSTGKNDSFVQKALNEVLRFMPEERKEICNNASCHRISLVFARCWNHRNLNEATHRQIDRFFGGVNMTLLHLLMKQGVQGHVMSNAPLYERLDTPDNVRRLRNIPFLLFVGGDNAVLSPESTERTYEILTDAFGTRKDDGIQYRRRVVPDYGHLDCWMGRNAWKDVYPFVLEEVDRVVRGPEYTFQEPDDKFQRLIDSDRPRRVTRSMSTVGPERLNKQQAHDTRTSSRDRPSASPNPNPNPHPNPKSKSKPKVRNRKPKTQSSQDAGWFSIRDIIDEKIEHGQTLYLIDWDGTDESGRRYDPTWEPAINVTITAINTWRDKKNKAASKATSRPDHDEDSQLSASTREADPVQALSRPRGERRERREFSDGAVESLDKPDEEASKRRRTDENLTSSDLQVPLAELKGQLDIFSASRGGRDSEAGPVAKIQGPQIVVELPGDLTFDPSEFQVIPPSQDSRTSSQTTLPERMRRSSIAARDQRVIPDSQEISSASASEAHNSYHGPADSFVESQISGVPPALLGPLGNSRASPSTDIPSHQPESRSRFFTTSRSFANPGASSSLNFQTQLELDIDTVAATPATTSHNTIIPVSLSQSSAVQVQAPQRTASQYSQVTNGGSISSNSQAAQIVQPLTSHPGDATSQSQSDFSVFEEDRTVPETVLGGSRAQIDSQDSSQALSELDGNIRISSKGHDSTPSALSPRGSRSAIRDGDKPVLRCTTVDLSQEDRPVTATNMDGTPTAETPLSAKDALRLFREGHFNRSSVAGSPSPAPLENTPHVARNSTPQTEVHIDSGRPSTTDVPAELISPMLLLPSAVTQTQPGPSFETQAHVSPDPPLEHIQADSASLSSYNTPQMEQPATLDPATLTLSIENDVEGSPSVPTDDGFAPGPLPRSTNSDEYDMQEDYPRSLLTHVPTGPSEYLITLPFQTSSRPQYNDIIRENEGLINEYNSSFTSLPHKTPRKDLVEKLDTMFSHLFDMCDFPPFLDSLSSMSPEQVTKHVIGTNAKFSFVAELLDDLRNLNSDKKVLILVRPGKLMDLLGLVIQSRGCHYIRSGREVVSAADAKHPLTISLCSTSDEESSISRNVDVVIAFDHTYRQGLVFSTDQNTTPIMLALVTIASIQHINMRIVENLEPLERKNVLMLALVKAMRSVEEPDPSEPLFSIAEKFARRIQMPEEDEDDFYWEPQSVPIEIFDDLYAASSQIEATQLSDQDLGSDQQPGSRKRSYVDDDNDESLPKRPKMTQPLVVTSLNHTSDALRNLLGDDLSQISEKATVVVSVDKLQALSEKFAALESRLRESKAREDSFRQLSDRNQKEANSYRSSINNIQTKYMDALRERGIFEADCKTAQEQASVLGDSLESRRTEIATLKLTRTELEKKLAEANDALLHSSNPDLVKMAEMEKNLNAANAQVEDLKKRVIVMQSDIEYRQNLYNQASQRATELSSENRGYEKKIQDLQRKADENVVEVNKVQSRNEVRILAQQVKEQKSLVRERETELNRVREELKSLKSGRRETRQSSVPRSPRLNSLGVMSPRNGTRGPSAMGGPSSSRGTSPQPPVAVFDGPVGSGNGVQNAAMFNQGPTNRFAHLRD</sequence>
<feature type="region of interest" description="Disordered" evidence="17">
    <location>
        <begin position="2699"/>
        <end position="2784"/>
    </location>
</feature>
<dbReference type="SUPFAM" id="SSF54160">
    <property type="entry name" value="Chromo domain-like"/>
    <property type="match status" value="1"/>
</dbReference>
<protein>
    <recommendedName>
        <fullName evidence="15">Cholesterol oxidase</fullName>
        <ecNumber evidence="14">1.1.3.6</ecNumber>
        <ecNumber evidence="12">5.3.3.1</ecNumber>
    </recommendedName>
    <alternativeName>
        <fullName evidence="16">Cholesterol isomerase</fullName>
    </alternativeName>
</protein>
<feature type="compositionally biased region" description="Pro residues" evidence="17">
    <location>
        <begin position="1429"/>
        <end position="1439"/>
    </location>
</feature>
<feature type="compositionally biased region" description="Polar residues" evidence="17">
    <location>
        <begin position="21"/>
        <end position="32"/>
    </location>
</feature>
<dbReference type="SUPFAM" id="SSF51905">
    <property type="entry name" value="FAD/NAD(P)-binding domain"/>
    <property type="match status" value="1"/>
</dbReference>
<evidence type="ECO:0000256" key="11">
    <source>
        <dbReference type="ARBA" id="ARBA00023235"/>
    </source>
</evidence>
<evidence type="ECO:0000259" key="18">
    <source>
        <dbReference type="PROSITE" id="PS50013"/>
    </source>
</evidence>
<feature type="compositionally biased region" description="Basic and acidic residues" evidence="17">
    <location>
        <begin position="714"/>
        <end position="742"/>
    </location>
</feature>
<feature type="compositionally biased region" description="Polar residues" evidence="17">
    <location>
        <begin position="1721"/>
        <end position="1730"/>
    </location>
</feature>
<dbReference type="GO" id="GO:0006338">
    <property type="term" value="P:chromatin remodeling"/>
    <property type="evidence" value="ECO:0007669"/>
    <property type="project" value="UniProtKB-ARBA"/>
</dbReference>
<evidence type="ECO:0000256" key="2">
    <source>
        <dbReference type="ARBA" id="ARBA00010790"/>
    </source>
</evidence>
<evidence type="ECO:0000256" key="1">
    <source>
        <dbReference type="ARBA" id="ARBA00001974"/>
    </source>
</evidence>
<feature type="compositionally biased region" description="Polar residues" evidence="17">
    <location>
        <begin position="2011"/>
        <end position="2023"/>
    </location>
</feature>
<feature type="region of interest" description="Disordered" evidence="17">
    <location>
        <begin position="714"/>
        <end position="747"/>
    </location>
</feature>
<dbReference type="InterPro" id="IPR038609">
    <property type="entry name" value="HDA1_su2/3_sf"/>
</dbReference>
<comment type="subunit">
    <text evidence="3">Component of the NuA4 histone acetyltransferase complex.</text>
</comment>
<dbReference type="Gene3D" id="3.40.50.1820">
    <property type="entry name" value="alpha/beta hydrolase"/>
    <property type="match status" value="1"/>
</dbReference>
<dbReference type="Gene3D" id="2.40.50.40">
    <property type="match status" value="1"/>
</dbReference>
<feature type="region of interest" description="Disordered" evidence="17">
    <location>
        <begin position="1827"/>
        <end position="1847"/>
    </location>
</feature>
<feature type="region of interest" description="Disordered" evidence="17">
    <location>
        <begin position="2066"/>
        <end position="2094"/>
    </location>
</feature>
<dbReference type="Gene3D" id="3.50.50.60">
    <property type="entry name" value="FAD/NAD(P)-binding domain"/>
    <property type="match status" value="3"/>
</dbReference>
<dbReference type="Gene3D" id="3.40.50.12360">
    <property type="match status" value="1"/>
</dbReference>
<feature type="compositionally biased region" description="Basic and acidic residues" evidence="17">
    <location>
        <begin position="1552"/>
        <end position="1585"/>
    </location>
</feature>
<feature type="compositionally biased region" description="Polar residues" evidence="17">
    <location>
        <begin position="1647"/>
        <end position="1660"/>
    </location>
</feature>
<feature type="region of interest" description="Disordered" evidence="17">
    <location>
        <begin position="59"/>
        <end position="107"/>
    </location>
</feature>
<keyword evidence="20" id="KW-1185">Reference proteome</keyword>
<dbReference type="InterPro" id="IPR000953">
    <property type="entry name" value="Chromo/chromo_shadow_dom"/>
</dbReference>
<feature type="compositionally biased region" description="Polar residues" evidence="17">
    <location>
        <begin position="68"/>
        <end position="78"/>
    </location>
</feature>
<reference evidence="19 20" key="1">
    <citation type="submission" date="2019-12" db="EMBL/GenBank/DDBJ databases">
        <title>Draft genome sequence of the ascomycete Xylaria multiplex DSM 110363.</title>
        <authorList>
            <person name="Buettner E."/>
            <person name="Kellner H."/>
        </authorList>
    </citation>
    <scope>NUCLEOTIDE SEQUENCE [LARGE SCALE GENOMIC DNA]</scope>
    <source>
        <strain evidence="19 20">DSM 110363</strain>
    </source>
</reference>
<keyword evidence="4" id="KW-0153">Cholesterol metabolism</keyword>
<feature type="region of interest" description="Disordered" evidence="17">
    <location>
        <begin position="2011"/>
        <end position="2032"/>
    </location>
</feature>
<dbReference type="PANTHER" id="PTHR47470:SF1">
    <property type="entry name" value="FAD-DEPENDENT OXIDOREDUCTASE 2 FAD BINDING DOMAIN-CONTAINING PROTEIN"/>
    <property type="match status" value="1"/>
</dbReference>
<keyword evidence="5" id="KW-0285">Flavoprotein</keyword>
<dbReference type="CDD" id="cd00024">
    <property type="entry name" value="CD_CSD"/>
    <property type="match status" value="1"/>
</dbReference>
<feature type="region of interest" description="Disordered" evidence="17">
    <location>
        <begin position="2401"/>
        <end position="2438"/>
    </location>
</feature>
<evidence type="ECO:0000313" key="20">
    <source>
        <dbReference type="Proteomes" id="UP000481858"/>
    </source>
</evidence>
<evidence type="ECO:0000256" key="5">
    <source>
        <dbReference type="ARBA" id="ARBA00022630"/>
    </source>
</evidence>
<evidence type="ECO:0000256" key="13">
    <source>
        <dbReference type="ARBA" id="ARBA00049645"/>
    </source>
</evidence>
<comment type="pathway">
    <text evidence="13">Steroid metabolism; cholesterol degradation.</text>
</comment>
<evidence type="ECO:0000256" key="17">
    <source>
        <dbReference type="SAM" id="MobiDB-lite"/>
    </source>
</evidence>
<comment type="similarity">
    <text evidence="2">Belongs to the GMC oxidoreductase family.</text>
</comment>
<dbReference type="GO" id="GO:0008203">
    <property type="term" value="P:cholesterol metabolic process"/>
    <property type="evidence" value="ECO:0007669"/>
    <property type="project" value="UniProtKB-KW"/>
</dbReference>
<evidence type="ECO:0000256" key="7">
    <source>
        <dbReference type="ARBA" id="ARBA00023002"/>
    </source>
</evidence>
<dbReference type="InterPro" id="IPR000172">
    <property type="entry name" value="GMC_OxRdtase_N"/>
</dbReference>
<feature type="region of interest" description="Disordered" evidence="17">
    <location>
        <begin position="2493"/>
        <end position="2513"/>
    </location>
</feature>
<feature type="compositionally biased region" description="Low complexity" evidence="17">
    <location>
        <begin position="2401"/>
        <end position="2414"/>
    </location>
</feature>
<keyword evidence="10" id="KW-0753">Steroid metabolism</keyword>
<feature type="region of interest" description="Disordered" evidence="17">
    <location>
        <begin position="1383"/>
        <end position="1463"/>
    </location>
</feature>
<dbReference type="GO" id="GO:0004769">
    <property type="term" value="F:steroid Delta-isomerase activity"/>
    <property type="evidence" value="ECO:0007669"/>
    <property type="project" value="UniProtKB-EC"/>
</dbReference>
<dbReference type="InterPro" id="IPR036188">
    <property type="entry name" value="FAD/NAD-bd_sf"/>
</dbReference>
<evidence type="ECO:0000256" key="6">
    <source>
        <dbReference type="ARBA" id="ARBA00022827"/>
    </source>
</evidence>
<evidence type="ECO:0000313" key="19">
    <source>
        <dbReference type="EMBL" id="KAF2965283.1"/>
    </source>
</evidence>
<feature type="region of interest" description="Disordered" evidence="17">
    <location>
        <begin position="1879"/>
        <end position="1906"/>
    </location>
</feature>
<feature type="compositionally biased region" description="Polar residues" evidence="17">
    <location>
        <begin position="1827"/>
        <end position="1841"/>
    </location>
</feature>
<accession>A0A7C8IN16</accession>
<evidence type="ECO:0000256" key="4">
    <source>
        <dbReference type="ARBA" id="ARBA00022548"/>
    </source>
</evidence>
<dbReference type="OrthoDB" id="9974421at2759"/>
<dbReference type="Pfam" id="PF11496">
    <property type="entry name" value="HDA2-3"/>
    <property type="match status" value="1"/>
</dbReference>
<feature type="compositionally biased region" description="Basic and acidic residues" evidence="17">
    <location>
        <begin position="2699"/>
        <end position="2709"/>
    </location>
</feature>
<keyword evidence="8" id="KW-0443">Lipid metabolism</keyword>
<dbReference type="Pfam" id="PF05199">
    <property type="entry name" value="GMC_oxred_C"/>
    <property type="match status" value="1"/>
</dbReference>
<dbReference type="Gene3D" id="1.10.287.1490">
    <property type="match status" value="1"/>
</dbReference>
<evidence type="ECO:0000256" key="16">
    <source>
        <dbReference type="ARBA" id="ARBA00049778"/>
    </source>
</evidence>
<dbReference type="PROSITE" id="PS50013">
    <property type="entry name" value="CHROMO_2"/>
    <property type="match status" value="1"/>
</dbReference>
<dbReference type="InParanoid" id="A0A7C8IN16"/>
<dbReference type="InterPro" id="IPR007867">
    <property type="entry name" value="GMC_OxRtase_C"/>
</dbReference>
<feature type="region of interest" description="Disordered" evidence="17">
    <location>
        <begin position="1518"/>
        <end position="1594"/>
    </location>
</feature>
<dbReference type="EMBL" id="WUBL01000120">
    <property type="protein sequence ID" value="KAF2965283.1"/>
    <property type="molecule type" value="Genomic_DNA"/>
</dbReference>
<gene>
    <name evidence="19" type="ORF">GQX73_g8311</name>
</gene>
<evidence type="ECO:0000256" key="8">
    <source>
        <dbReference type="ARBA" id="ARBA00023098"/>
    </source>
</evidence>
<proteinExistence type="inferred from homology"/>
<keyword evidence="11" id="KW-0413">Isomerase</keyword>
<feature type="compositionally biased region" description="Basic residues" evidence="17">
    <location>
        <begin position="1440"/>
        <end position="1454"/>
    </location>
</feature>
<keyword evidence="7" id="KW-0560">Oxidoreductase</keyword>